<proteinExistence type="inferred from homology"/>
<evidence type="ECO:0000256" key="10">
    <source>
        <dbReference type="ARBA" id="ARBA00023251"/>
    </source>
</evidence>
<feature type="transmembrane region" description="Helical" evidence="14">
    <location>
        <begin position="109"/>
        <end position="131"/>
    </location>
</feature>
<sequence>MTLFEIIILAIIQGLTEFLPISSSAHLILPSEVLGWNNQGLAFDVAVHVGSLLAVMIYFREDIWRLSLAWFGHGFSKQQSTDSRLAWWVIIGTIPAGTFGYLMKDIIEVYARSALVIATTTIVFGLLLWYADAKAKQIKKLENIGIKETILIGIAQAVAVIPGTSRSGITMTAGLMMGLTREAAARFSFLLSIPIILAAGLFSTLDLVSANEAIDWSALLYGAAFSFVAAYACIFLFLNWISRIGMLPFVIYRLVLGVVLLIFVFA</sequence>
<comment type="miscellaneous">
    <text evidence="14">Bacitracin is thought to be involved in the inhibition of peptidoglycan synthesis by sequestering undecaprenyl diphosphate, thereby reducing the pool of lipid carrier available.</text>
</comment>
<evidence type="ECO:0000313" key="16">
    <source>
        <dbReference type="Proteomes" id="UP001595478"/>
    </source>
</evidence>
<comment type="function">
    <text evidence="14">Catalyzes the dephosphorylation of undecaprenyl diphosphate (UPP). Confers resistance to bacitracin.</text>
</comment>
<evidence type="ECO:0000256" key="13">
    <source>
        <dbReference type="ARBA" id="ARBA00047594"/>
    </source>
</evidence>
<evidence type="ECO:0000256" key="9">
    <source>
        <dbReference type="ARBA" id="ARBA00023136"/>
    </source>
</evidence>
<evidence type="ECO:0000256" key="4">
    <source>
        <dbReference type="ARBA" id="ARBA00021581"/>
    </source>
</evidence>
<gene>
    <name evidence="14" type="primary">uppP</name>
    <name evidence="15" type="ORF">ACFOHL_05455</name>
</gene>
<name>A0ABV7FP63_9ALTE</name>
<evidence type="ECO:0000256" key="8">
    <source>
        <dbReference type="ARBA" id="ARBA00022989"/>
    </source>
</evidence>
<dbReference type="InterPro" id="IPR003824">
    <property type="entry name" value="UppP"/>
</dbReference>
<dbReference type="Proteomes" id="UP001595478">
    <property type="component" value="Unassembled WGS sequence"/>
</dbReference>
<dbReference type="PANTHER" id="PTHR30622:SF4">
    <property type="entry name" value="UNDECAPRENYL-DIPHOSPHATASE"/>
    <property type="match status" value="1"/>
</dbReference>
<keyword evidence="14" id="KW-0961">Cell wall biogenesis/degradation</keyword>
<evidence type="ECO:0000256" key="11">
    <source>
        <dbReference type="ARBA" id="ARBA00032707"/>
    </source>
</evidence>
<feature type="transmembrane region" description="Helical" evidence="14">
    <location>
        <begin position="183"/>
        <end position="204"/>
    </location>
</feature>
<keyword evidence="10 14" id="KW-0046">Antibiotic resistance</keyword>
<protein>
    <recommendedName>
        <fullName evidence="4 14">Undecaprenyl-diphosphatase</fullName>
        <ecNumber evidence="3 14">3.6.1.27</ecNumber>
    </recommendedName>
    <alternativeName>
        <fullName evidence="12 14">Bacitracin resistance protein</fullName>
    </alternativeName>
    <alternativeName>
        <fullName evidence="11 14">Undecaprenyl pyrophosphate phosphatase</fullName>
    </alternativeName>
</protein>
<dbReference type="PANTHER" id="PTHR30622">
    <property type="entry name" value="UNDECAPRENYL-DIPHOSPHATASE"/>
    <property type="match status" value="1"/>
</dbReference>
<dbReference type="HAMAP" id="MF_01006">
    <property type="entry name" value="Undec_diphosphatase"/>
    <property type="match status" value="1"/>
</dbReference>
<evidence type="ECO:0000256" key="6">
    <source>
        <dbReference type="ARBA" id="ARBA00022692"/>
    </source>
</evidence>
<keyword evidence="7 14" id="KW-0378">Hydrolase</keyword>
<dbReference type="GO" id="GO:0050380">
    <property type="term" value="F:undecaprenyl-diphosphatase activity"/>
    <property type="evidence" value="ECO:0007669"/>
    <property type="project" value="UniProtKB-EC"/>
</dbReference>
<comment type="caution">
    <text evidence="15">The sequence shown here is derived from an EMBL/GenBank/DDBJ whole genome shotgun (WGS) entry which is preliminary data.</text>
</comment>
<evidence type="ECO:0000256" key="5">
    <source>
        <dbReference type="ARBA" id="ARBA00022475"/>
    </source>
</evidence>
<feature type="transmembrane region" description="Helical" evidence="14">
    <location>
        <begin position="245"/>
        <end position="265"/>
    </location>
</feature>
<comment type="subcellular location">
    <subcellularLocation>
        <location evidence="1 14">Cell membrane</location>
        <topology evidence="1 14">Multi-pass membrane protein</topology>
    </subcellularLocation>
</comment>
<evidence type="ECO:0000256" key="2">
    <source>
        <dbReference type="ARBA" id="ARBA00010621"/>
    </source>
</evidence>
<comment type="catalytic activity">
    <reaction evidence="13 14">
        <text>di-trans,octa-cis-undecaprenyl diphosphate + H2O = di-trans,octa-cis-undecaprenyl phosphate + phosphate + H(+)</text>
        <dbReference type="Rhea" id="RHEA:28094"/>
        <dbReference type="ChEBI" id="CHEBI:15377"/>
        <dbReference type="ChEBI" id="CHEBI:15378"/>
        <dbReference type="ChEBI" id="CHEBI:43474"/>
        <dbReference type="ChEBI" id="CHEBI:58405"/>
        <dbReference type="ChEBI" id="CHEBI:60392"/>
        <dbReference type="EC" id="3.6.1.27"/>
    </reaction>
</comment>
<keyword evidence="16" id="KW-1185">Reference proteome</keyword>
<reference evidence="16" key="1">
    <citation type="journal article" date="2019" name="Int. J. Syst. Evol. Microbiol.">
        <title>The Global Catalogue of Microorganisms (GCM) 10K type strain sequencing project: providing services to taxonomists for standard genome sequencing and annotation.</title>
        <authorList>
            <consortium name="The Broad Institute Genomics Platform"/>
            <consortium name="The Broad Institute Genome Sequencing Center for Infectious Disease"/>
            <person name="Wu L."/>
            <person name="Ma J."/>
        </authorList>
    </citation>
    <scope>NUCLEOTIDE SEQUENCE [LARGE SCALE GENOMIC DNA]</scope>
    <source>
        <strain evidence="16">KCTC 52473</strain>
    </source>
</reference>
<keyword evidence="9 14" id="KW-0472">Membrane</keyword>
<accession>A0ABV7FP63</accession>
<dbReference type="RefSeq" id="WP_376919190.1">
    <property type="nucleotide sequence ID" value="NZ_JBHRSW010000006.1"/>
</dbReference>
<evidence type="ECO:0000256" key="1">
    <source>
        <dbReference type="ARBA" id="ARBA00004651"/>
    </source>
</evidence>
<organism evidence="15 16">
    <name type="scientific">Agaribacter flavus</name>
    <dbReference type="NCBI Taxonomy" id="1902781"/>
    <lineage>
        <taxon>Bacteria</taxon>
        <taxon>Pseudomonadati</taxon>
        <taxon>Pseudomonadota</taxon>
        <taxon>Gammaproteobacteria</taxon>
        <taxon>Alteromonadales</taxon>
        <taxon>Alteromonadaceae</taxon>
        <taxon>Agaribacter</taxon>
    </lineage>
</organism>
<feature type="transmembrane region" description="Helical" evidence="14">
    <location>
        <begin position="7"/>
        <end position="29"/>
    </location>
</feature>
<evidence type="ECO:0000256" key="3">
    <source>
        <dbReference type="ARBA" id="ARBA00012374"/>
    </source>
</evidence>
<comment type="similarity">
    <text evidence="2 14">Belongs to the UppP family.</text>
</comment>
<dbReference type="EMBL" id="JBHRSW010000006">
    <property type="protein sequence ID" value="MFC3121056.1"/>
    <property type="molecule type" value="Genomic_DNA"/>
</dbReference>
<evidence type="ECO:0000256" key="12">
    <source>
        <dbReference type="ARBA" id="ARBA00032932"/>
    </source>
</evidence>
<keyword evidence="5 14" id="KW-1003">Cell membrane</keyword>
<dbReference type="EC" id="3.6.1.27" evidence="3 14"/>
<keyword evidence="6 14" id="KW-0812">Transmembrane</keyword>
<evidence type="ECO:0000256" key="14">
    <source>
        <dbReference type="HAMAP-Rule" id="MF_01006"/>
    </source>
</evidence>
<feature type="transmembrane region" description="Helical" evidence="14">
    <location>
        <begin position="85"/>
        <end position="103"/>
    </location>
</feature>
<evidence type="ECO:0000256" key="7">
    <source>
        <dbReference type="ARBA" id="ARBA00022801"/>
    </source>
</evidence>
<keyword evidence="14" id="KW-0133">Cell shape</keyword>
<evidence type="ECO:0000313" key="15">
    <source>
        <dbReference type="EMBL" id="MFC3121056.1"/>
    </source>
</evidence>
<feature type="transmembrane region" description="Helical" evidence="14">
    <location>
        <begin position="41"/>
        <end position="59"/>
    </location>
</feature>
<dbReference type="NCBIfam" id="NF001393">
    <property type="entry name" value="PRK00281.2-4"/>
    <property type="match status" value="1"/>
</dbReference>
<keyword evidence="8 14" id="KW-1133">Transmembrane helix</keyword>
<dbReference type="Pfam" id="PF02673">
    <property type="entry name" value="BacA"/>
    <property type="match status" value="1"/>
</dbReference>
<feature type="transmembrane region" description="Helical" evidence="14">
    <location>
        <begin position="216"/>
        <end position="238"/>
    </location>
</feature>
<dbReference type="NCBIfam" id="TIGR00753">
    <property type="entry name" value="undec_PP_bacA"/>
    <property type="match status" value="1"/>
</dbReference>
<keyword evidence="14" id="KW-0573">Peptidoglycan synthesis</keyword>